<feature type="compositionally biased region" description="Low complexity" evidence="1">
    <location>
        <begin position="7"/>
        <end position="17"/>
    </location>
</feature>
<sequence length="95" mass="10386">MAENLSKNGKNGKNDNGASRKIRRTPPPQCGGGREYGQRHLLCPSINRPPPPVVTRPAPQEMGPIDGNHFPAHPGAQEIKINRVARPARRCVNVH</sequence>
<proteinExistence type="predicted"/>
<protein>
    <submittedName>
        <fullName evidence="2">Uncharacterized protein</fullName>
    </submittedName>
</protein>
<dbReference type="RefSeq" id="WP_261887832.1">
    <property type="nucleotide sequence ID" value="NZ_AP026367.1"/>
</dbReference>
<evidence type="ECO:0000313" key="2">
    <source>
        <dbReference type="EMBL" id="BDN83821.1"/>
    </source>
</evidence>
<evidence type="ECO:0000313" key="3">
    <source>
        <dbReference type="Proteomes" id="UP001058626"/>
    </source>
</evidence>
<keyword evidence="3" id="KW-1185">Reference proteome</keyword>
<dbReference type="Proteomes" id="UP001058626">
    <property type="component" value="Chromosome"/>
</dbReference>
<organism evidence="2 3">
    <name type="scientific">Mycobacterium pseudoshottsii</name>
    <dbReference type="NCBI Taxonomy" id="265949"/>
    <lineage>
        <taxon>Bacteria</taxon>
        <taxon>Bacillati</taxon>
        <taxon>Actinomycetota</taxon>
        <taxon>Actinomycetes</taxon>
        <taxon>Mycobacteriales</taxon>
        <taxon>Mycobacteriaceae</taxon>
        <taxon>Mycobacterium</taxon>
        <taxon>Mycobacterium ulcerans group</taxon>
    </lineage>
</organism>
<reference evidence="2" key="1">
    <citation type="submission" date="2022-06" db="EMBL/GenBank/DDBJ databases">
        <title>Complete genome sequence of Mycobacterium pseudoshottsii NJB1907-Z4.</title>
        <authorList>
            <person name="Komine T."/>
            <person name="Fukano H."/>
            <person name="Wada S."/>
        </authorList>
    </citation>
    <scope>NUCLEOTIDE SEQUENCE</scope>
    <source>
        <strain evidence="2">NJB1907-Z4</strain>
    </source>
</reference>
<feature type="region of interest" description="Disordered" evidence="1">
    <location>
        <begin position="1"/>
        <end position="72"/>
    </location>
</feature>
<evidence type="ECO:0000256" key="1">
    <source>
        <dbReference type="SAM" id="MobiDB-lite"/>
    </source>
</evidence>
<gene>
    <name evidence="2" type="ORF">NJB1907Z4_C40360</name>
</gene>
<accession>A0A9N7LUN4</accession>
<dbReference type="AlphaFoldDB" id="A0A9N7LUN4"/>
<dbReference type="EMBL" id="AP026367">
    <property type="protein sequence ID" value="BDN83821.1"/>
    <property type="molecule type" value="Genomic_DNA"/>
</dbReference>
<name>A0A9N7LUN4_9MYCO</name>